<dbReference type="GO" id="GO:0016787">
    <property type="term" value="F:hydrolase activity"/>
    <property type="evidence" value="ECO:0007669"/>
    <property type="project" value="UniProtKB-KW"/>
</dbReference>
<dbReference type="PANTHER" id="PTHR42951">
    <property type="entry name" value="METALLO-BETA-LACTAMASE DOMAIN-CONTAINING"/>
    <property type="match status" value="1"/>
</dbReference>
<accession>A0A2A4XFF1</accession>
<keyword evidence="4" id="KW-0378">Hydrolase</keyword>
<comment type="similarity">
    <text evidence="1">Belongs to the metallo-beta-lactamase superfamily. Class-B beta-lactamase family.</text>
</comment>
<protein>
    <submittedName>
        <fullName evidence="4">MBL fold metallo-hydrolase</fullName>
    </submittedName>
</protein>
<sequence length="289" mass="30850">MKLKKLATTCLLLSGISVAATVLAQDDRFANVTIETVSVTGNISMLIGSGGNIGVSAGDDGLLIIDDQYAPLATKIRAALSQLGSDTPKFLLNTHFHGDHTGGNADFGTASIIIAHENVRGRLVAGDSASSALPVITFDDDVTVHFNGENITLIHMPRGHTDTDSVVMFEDSNVVHMGDHFFNGGFPFVDLASGGTVQGYLSNLEKALSWIDDDTSVIPGHGPLGTKADLLAFYNVVKDTSTTIRVMKSQGVSVEEAVVEGLSDEYESWGQGFINEQRWIETVYASYPR</sequence>
<reference evidence="5" key="1">
    <citation type="submission" date="2017-08" db="EMBL/GenBank/DDBJ databases">
        <title>A dynamic microbial community with high functional redundancy inhabits the cold, oxic subseafloor aquifer.</title>
        <authorList>
            <person name="Tully B.J."/>
            <person name="Wheat C.G."/>
            <person name="Glazer B.T."/>
            <person name="Huber J.A."/>
        </authorList>
    </citation>
    <scope>NUCLEOTIDE SEQUENCE [LARGE SCALE GENOMIC DNA]</scope>
</reference>
<evidence type="ECO:0000256" key="1">
    <source>
        <dbReference type="ARBA" id="ARBA00005250"/>
    </source>
</evidence>
<dbReference type="Pfam" id="PF00753">
    <property type="entry name" value="Lactamase_B"/>
    <property type="match status" value="1"/>
</dbReference>
<organism evidence="4 5">
    <name type="scientific">SAR86 cluster bacterium</name>
    <dbReference type="NCBI Taxonomy" id="2030880"/>
    <lineage>
        <taxon>Bacteria</taxon>
        <taxon>Pseudomonadati</taxon>
        <taxon>Pseudomonadota</taxon>
        <taxon>Gammaproteobacteria</taxon>
        <taxon>SAR86 cluster</taxon>
    </lineage>
</organism>
<dbReference type="Proteomes" id="UP000218767">
    <property type="component" value="Unassembled WGS sequence"/>
</dbReference>
<comment type="caution">
    <text evidence="4">The sequence shown here is derived from an EMBL/GenBank/DDBJ whole genome shotgun (WGS) entry which is preliminary data.</text>
</comment>
<dbReference type="InterPro" id="IPR036866">
    <property type="entry name" value="RibonucZ/Hydroxyglut_hydro"/>
</dbReference>
<dbReference type="SMART" id="SM00849">
    <property type="entry name" value="Lactamase_B"/>
    <property type="match status" value="1"/>
</dbReference>
<gene>
    <name evidence="4" type="ORF">COB20_02590</name>
</gene>
<name>A0A2A4XFF1_9GAMM</name>
<dbReference type="PANTHER" id="PTHR42951:SF4">
    <property type="entry name" value="ACYL-COENZYME A THIOESTERASE MBLAC2"/>
    <property type="match status" value="1"/>
</dbReference>
<dbReference type="Gene3D" id="3.60.15.10">
    <property type="entry name" value="Ribonuclease Z/Hydroxyacylglutathione hydrolase-like"/>
    <property type="match status" value="1"/>
</dbReference>
<dbReference type="InterPro" id="IPR001279">
    <property type="entry name" value="Metallo-B-lactamas"/>
</dbReference>
<keyword evidence="2" id="KW-0732">Signal</keyword>
<dbReference type="SUPFAM" id="SSF56281">
    <property type="entry name" value="Metallo-hydrolase/oxidoreductase"/>
    <property type="match status" value="1"/>
</dbReference>
<evidence type="ECO:0000313" key="5">
    <source>
        <dbReference type="Proteomes" id="UP000218767"/>
    </source>
</evidence>
<dbReference type="CDD" id="cd16282">
    <property type="entry name" value="metallo-hydrolase-like_MBL-fold"/>
    <property type="match status" value="1"/>
</dbReference>
<feature type="signal peptide" evidence="2">
    <location>
        <begin position="1"/>
        <end position="19"/>
    </location>
</feature>
<evidence type="ECO:0000256" key="2">
    <source>
        <dbReference type="SAM" id="SignalP"/>
    </source>
</evidence>
<dbReference type="AlphaFoldDB" id="A0A2A4XFF1"/>
<dbReference type="GO" id="GO:0017001">
    <property type="term" value="P:antibiotic catabolic process"/>
    <property type="evidence" value="ECO:0007669"/>
    <property type="project" value="UniProtKB-ARBA"/>
</dbReference>
<dbReference type="EMBL" id="NVUL01000008">
    <property type="protein sequence ID" value="PCI80765.1"/>
    <property type="molecule type" value="Genomic_DNA"/>
</dbReference>
<proteinExistence type="inferred from homology"/>
<evidence type="ECO:0000259" key="3">
    <source>
        <dbReference type="SMART" id="SM00849"/>
    </source>
</evidence>
<dbReference type="InterPro" id="IPR050855">
    <property type="entry name" value="NDM-1-like"/>
</dbReference>
<evidence type="ECO:0000313" key="4">
    <source>
        <dbReference type="EMBL" id="PCI80765.1"/>
    </source>
</evidence>
<feature type="chain" id="PRO_5012088272" evidence="2">
    <location>
        <begin position="20"/>
        <end position="289"/>
    </location>
</feature>
<feature type="domain" description="Metallo-beta-lactamase" evidence="3">
    <location>
        <begin position="50"/>
        <end position="221"/>
    </location>
</feature>